<evidence type="ECO:0000256" key="5">
    <source>
        <dbReference type="ARBA" id="ARBA00015611"/>
    </source>
</evidence>
<feature type="domain" description="Aminopeptidase N-like N-terminal" evidence="17">
    <location>
        <begin position="29"/>
        <end position="197"/>
    </location>
</feature>
<keyword evidence="10" id="KW-0862">Zinc</keyword>
<evidence type="ECO:0000256" key="1">
    <source>
        <dbReference type="ARBA" id="ARBA00000098"/>
    </source>
</evidence>
<dbReference type="PANTHER" id="PTHR46322:SF1">
    <property type="entry name" value="PUROMYCIN-SENSITIVE AMINOPEPTIDASE"/>
    <property type="match status" value="1"/>
</dbReference>
<evidence type="ECO:0000256" key="4">
    <source>
        <dbReference type="ARBA" id="ARBA00012564"/>
    </source>
</evidence>
<evidence type="ECO:0000259" key="16">
    <source>
        <dbReference type="Pfam" id="PF17432"/>
    </source>
</evidence>
<dbReference type="GO" id="GO:0008270">
    <property type="term" value="F:zinc ion binding"/>
    <property type="evidence" value="ECO:0007669"/>
    <property type="project" value="InterPro"/>
</dbReference>
<dbReference type="InterPro" id="IPR012779">
    <property type="entry name" value="Peptidase_M1_pepN"/>
</dbReference>
<dbReference type="EC" id="3.4.11.2" evidence="4 13"/>
<gene>
    <name evidence="18" type="primary">pepN</name>
    <name evidence="18" type="ORF">ABS361_12075</name>
</gene>
<comment type="function">
    <text evidence="12">Aminopeptidase N is involved in the degradation of intracellular peptides generated by protein breakdown during normal growth as well as in response to nutrient starvation.</text>
</comment>
<dbReference type="InterPro" id="IPR038438">
    <property type="entry name" value="PepN_Ig-like_sf"/>
</dbReference>
<dbReference type="Gene3D" id="2.60.40.1730">
    <property type="entry name" value="tricorn interacting facor f3 domain"/>
    <property type="match status" value="1"/>
</dbReference>
<dbReference type="AlphaFoldDB" id="A0AAU7X888"/>
<keyword evidence="9 18" id="KW-0378">Hydrolase</keyword>
<feature type="domain" description="Peptidase M1 alanyl aminopeptidase Ig-like fold" evidence="15">
    <location>
        <begin position="455"/>
        <end position="556"/>
    </location>
</feature>
<keyword evidence="11" id="KW-0482">Metalloprotease</keyword>
<feature type="domain" description="Peptidase M1 membrane alanine aminopeptidase" evidence="14">
    <location>
        <begin position="236"/>
        <end position="448"/>
    </location>
</feature>
<comment type="cofactor">
    <cofactor evidence="2">
        <name>Zn(2+)</name>
        <dbReference type="ChEBI" id="CHEBI:29105"/>
    </cofactor>
</comment>
<evidence type="ECO:0000259" key="17">
    <source>
        <dbReference type="Pfam" id="PF17900"/>
    </source>
</evidence>
<dbReference type="GO" id="GO:0006508">
    <property type="term" value="P:proteolysis"/>
    <property type="evidence" value="ECO:0007669"/>
    <property type="project" value="UniProtKB-UniRule"/>
</dbReference>
<organism evidence="18">
    <name type="scientific">Methyloraptor flagellatus</name>
    <dbReference type="NCBI Taxonomy" id="3162530"/>
    <lineage>
        <taxon>Bacteria</taxon>
        <taxon>Pseudomonadati</taxon>
        <taxon>Pseudomonadota</taxon>
        <taxon>Alphaproteobacteria</taxon>
        <taxon>Hyphomicrobiales</taxon>
        <taxon>Ancalomicrobiaceae</taxon>
        <taxon>Methyloraptor</taxon>
    </lineage>
</organism>
<dbReference type="InterPro" id="IPR014782">
    <property type="entry name" value="Peptidase_M1_dom"/>
</dbReference>
<dbReference type="InterPro" id="IPR035414">
    <property type="entry name" value="Peptidase_M1_pepN_Ig-like"/>
</dbReference>
<dbReference type="NCBIfam" id="TIGR02414">
    <property type="entry name" value="pepN_proteo"/>
    <property type="match status" value="1"/>
</dbReference>
<dbReference type="RefSeq" id="WP_407047954.1">
    <property type="nucleotide sequence ID" value="NZ_CP158568.1"/>
</dbReference>
<keyword evidence="6 18" id="KW-0031">Aminopeptidase</keyword>
<evidence type="ECO:0000256" key="7">
    <source>
        <dbReference type="ARBA" id="ARBA00022670"/>
    </source>
</evidence>
<dbReference type="FunFam" id="1.10.390.10:FF:000002">
    <property type="entry name" value="Aminopeptidase N"/>
    <property type="match status" value="1"/>
</dbReference>
<keyword evidence="7" id="KW-0645">Protease</keyword>
<dbReference type="GO" id="GO:0008237">
    <property type="term" value="F:metallopeptidase activity"/>
    <property type="evidence" value="ECO:0007669"/>
    <property type="project" value="UniProtKB-UniRule"/>
</dbReference>
<dbReference type="InterPro" id="IPR042097">
    <property type="entry name" value="Aminopeptidase_N-like_N_sf"/>
</dbReference>
<evidence type="ECO:0000256" key="6">
    <source>
        <dbReference type="ARBA" id="ARBA00022438"/>
    </source>
</evidence>
<evidence type="ECO:0000256" key="8">
    <source>
        <dbReference type="ARBA" id="ARBA00022723"/>
    </source>
</evidence>
<dbReference type="InterPro" id="IPR045357">
    <property type="entry name" value="Aminopeptidase_N-like_N"/>
</dbReference>
<evidence type="ECO:0000259" key="15">
    <source>
        <dbReference type="Pfam" id="PF11940"/>
    </source>
</evidence>
<dbReference type="Gene3D" id="3.30.2010.30">
    <property type="match status" value="1"/>
</dbReference>
<evidence type="ECO:0000256" key="13">
    <source>
        <dbReference type="NCBIfam" id="TIGR02414"/>
    </source>
</evidence>
<reference evidence="18" key="1">
    <citation type="submission" date="2024-06" db="EMBL/GenBank/DDBJ databases">
        <title>Methylostella associata gen. nov., sp. nov., a novel Ancalomicrobiaceae-affiliated facultatively methylotrophic bacteria that feed on methanotrophs of the genus Methylococcus.</title>
        <authorList>
            <person name="Saltykova V."/>
            <person name="Danilova O.V."/>
            <person name="Oshkin I.Y."/>
            <person name="Belova S.E."/>
            <person name="Pimenov N.V."/>
            <person name="Dedysh S.N."/>
        </authorList>
    </citation>
    <scope>NUCLEOTIDE SEQUENCE</scope>
    <source>
        <strain evidence="18">S20</strain>
    </source>
</reference>
<dbReference type="InterPro" id="IPR001930">
    <property type="entry name" value="Peptidase_M1"/>
</dbReference>
<evidence type="ECO:0000256" key="9">
    <source>
        <dbReference type="ARBA" id="ARBA00022801"/>
    </source>
</evidence>
<feature type="domain" description="Peptidase M1 alanyl aminopeptidase C-terminal" evidence="16">
    <location>
        <begin position="562"/>
        <end position="881"/>
    </location>
</feature>
<dbReference type="KEGG" id="mflg:ABS361_12075"/>
<evidence type="ECO:0000256" key="2">
    <source>
        <dbReference type="ARBA" id="ARBA00001947"/>
    </source>
</evidence>
<dbReference type="Pfam" id="PF17900">
    <property type="entry name" value="Peptidase_M1_N"/>
    <property type="match status" value="1"/>
</dbReference>
<evidence type="ECO:0000259" key="14">
    <source>
        <dbReference type="Pfam" id="PF01433"/>
    </source>
</evidence>
<dbReference type="Pfam" id="PF11940">
    <property type="entry name" value="DUF3458"/>
    <property type="match status" value="1"/>
</dbReference>
<evidence type="ECO:0000256" key="11">
    <source>
        <dbReference type="ARBA" id="ARBA00023049"/>
    </source>
</evidence>
<dbReference type="PRINTS" id="PR00756">
    <property type="entry name" value="ALADIPTASE"/>
</dbReference>
<dbReference type="FunFam" id="2.60.40.1730:FF:000005">
    <property type="entry name" value="Aminopeptidase N"/>
    <property type="match status" value="1"/>
</dbReference>
<dbReference type="Gene3D" id="2.60.40.1840">
    <property type="match status" value="1"/>
</dbReference>
<dbReference type="InterPro" id="IPR024601">
    <property type="entry name" value="Peptidase_M1_pepN_C"/>
</dbReference>
<keyword evidence="8" id="KW-0479">Metal-binding</keyword>
<dbReference type="CDD" id="cd09600">
    <property type="entry name" value="M1_APN"/>
    <property type="match status" value="1"/>
</dbReference>
<dbReference type="GO" id="GO:0016285">
    <property type="term" value="F:alanyl aminopeptidase activity"/>
    <property type="evidence" value="ECO:0007669"/>
    <property type="project" value="UniProtKB-EC"/>
</dbReference>
<dbReference type="EMBL" id="CP158568">
    <property type="protein sequence ID" value="XBY42853.1"/>
    <property type="molecule type" value="Genomic_DNA"/>
</dbReference>
<dbReference type="InterPro" id="IPR027268">
    <property type="entry name" value="Peptidase_M4/M1_CTD_sf"/>
</dbReference>
<dbReference type="Pfam" id="PF01433">
    <property type="entry name" value="Peptidase_M1"/>
    <property type="match status" value="1"/>
</dbReference>
<dbReference type="Gene3D" id="1.25.50.10">
    <property type="entry name" value="Peptidase M1, alanyl aminopeptidase, C-terminal domain"/>
    <property type="match status" value="1"/>
</dbReference>
<evidence type="ECO:0000256" key="10">
    <source>
        <dbReference type="ARBA" id="ARBA00022833"/>
    </source>
</evidence>
<sequence>MEASAQTNRTDPVRLKDYRPTPYAIRTIDLDVRLDPENTTVTARSRIEPREGTAPGTPLVLDGDELILTSVAIDGRALGTADYEATDKRLEIFAPPAGAFTLEVGTRIAPAKNTKLMGLYRTASNYCTQCEAEGFRRITYFYDRPDVLAVYTTRIEARKAEAPYLLSNGNLIERGDIAGTDRHFAVWHDPFPKPAYLFALVGGDFARISDTFRTMSGRDVTLEIYVEHGREDRGAYAMDSLKRSMKWDEEAFGREYDLDIFMIVAVSDFNMGAMENKGLNVFNDKYVLAKPDTATDQDYANIEGVIAHEYFHNWTGNRITCRDWFQLCLKEGLTVFRDQEFSSDQRSRPVKRISDVRLLKSHQFPEDAGPLAHPVRPETYHEINNFYTATVYEKGSEVVRMLKTLLGAETFRAGMDLYFARHDGDAATIEDFVACFAEASGRDLSQFMLWYKQSGTPELRVAQGYDASAKRYTLTIEQSCPPTPGQPTKLPMTIPVRFGLVGPNGADLAFEAVSGAEVAGDVIVVTEPKHEVVFEGVSAPPVPSLLRGFSAPVRLALELSAEASLFLLASDNDPFNRWQAAQTLATTALIEATRAVRAGAVPSIDPKLVDAFARVAVDDKVDPAFRALTLALPAEADIAREIGSDVDPDAIFAGRDALKKAIATGGRTAFRHLYESLASAEAYSPDAASAGRRALRNSALDYLAHAGETDSVMERYRTADNMTDRLAALGLVVGLGLPEAEAALIDFYSRFDGDGLVIDKWFTVQATAPLAATLDRVRALTEHPAFSLTNPNRFRSLVTAFATGNQTQFNRPDGAGYAFVADHVLTLDEINPQVAARLLSAFRSWRALEPRRRAYAEAELKRVLDKPGLSRDVADIANRSLG</sequence>
<name>A0AAU7X888_9HYPH</name>
<dbReference type="SUPFAM" id="SSF63737">
    <property type="entry name" value="Leukotriene A4 hydrolase N-terminal domain"/>
    <property type="match status" value="1"/>
</dbReference>
<dbReference type="SUPFAM" id="SSF55486">
    <property type="entry name" value="Metalloproteases ('zincins'), catalytic domain"/>
    <property type="match status" value="1"/>
</dbReference>
<dbReference type="FunFam" id="3.30.2010.30:FF:000002">
    <property type="entry name" value="Putative aminopeptidase N"/>
    <property type="match status" value="1"/>
</dbReference>
<comment type="catalytic activity">
    <reaction evidence="1">
        <text>Release of an N-terminal amino acid, Xaa-|-Yaa- from a peptide, amide or arylamide. Xaa is preferably Ala, but may be most amino acids including Pro (slow action). When a terminal hydrophobic residue is followed by a prolyl residue, the two may be released as an intact Xaa-Pro dipeptide.</text>
        <dbReference type="EC" id="3.4.11.2"/>
    </reaction>
</comment>
<dbReference type="Gene3D" id="1.10.390.10">
    <property type="entry name" value="Neutral Protease Domain 2"/>
    <property type="match status" value="1"/>
</dbReference>
<dbReference type="Pfam" id="PF17432">
    <property type="entry name" value="DUF3458_C"/>
    <property type="match status" value="1"/>
</dbReference>
<evidence type="ECO:0000313" key="18">
    <source>
        <dbReference type="EMBL" id="XBY42853.1"/>
    </source>
</evidence>
<evidence type="ECO:0000256" key="3">
    <source>
        <dbReference type="ARBA" id="ARBA00010136"/>
    </source>
</evidence>
<dbReference type="InterPro" id="IPR037144">
    <property type="entry name" value="Peptidase_M1_pepN_C_sf"/>
</dbReference>
<evidence type="ECO:0000256" key="12">
    <source>
        <dbReference type="ARBA" id="ARBA00059739"/>
    </source>
</evidence>
<protein>
    <recommendedName>
        <fullName evidence="5 13">Aminopeptidase N</fullName>
        <ecNumber evidence="4 13">3.4.11.2</ecNumber>
    </recommendedName>
</protein>
<dbReference type="FunFam" id="2.60.40.1840:FF:000001">
    <property type="entry name" value="Aminopeptidase N"/>
    <property type="match status" value="1"/>
</dbReference>
<dbReference type="PANTHER" id="PTHR46322">
    <property type="entry name" value="PUROMYCIN-SENSITIVE AMINOPEPTIDASE"/>
    <property type="match status" value="1"/>
</dbReference>
<comment type="similarity">
    <text evidence="3">Belongs to the peptidase M1 family.</text>
</comment>
<proteinExistence type="inferred from homology"/>
<accession>A0AAU7X888</accession>